<name>A0ABV6YSH1_UNCC1</name>
<dbReference type="InterPro" id="IPR022441">
    <property type="entry name" value="Para_beta_helix_rpt-2"/>
</dbReference>
<dbReference type="Proteomes" id="UP001594351">
    <property type="component" value="Unassembled WGS sequence"/>
</dbReference>
<keyword evidence="12" id="KW-1185">Reference proteome</keyword>
<sequence>MNQLLRKLFRSILTVIFLFSILIVESCPDSSESNPLDPDSLGNNYFVSLSGDNGNEGQSQDDAWRTLQFAVDNVAPGDTISVLSGTYEGCRIENSGTSEQWITLRVNPGDAVLLNTPGTNAVHDSIIEVETWAGDGVVAYWIIDGFEVANAPGAGIDLRGNSTNLSHDLTVRNNTVHHNGLSSGKTGIFTAFIDHVLIEGNESYNNGEHGIYHSNSGDQPTISENTLHDNNNCGIHMNGDASMGNDGFISGALVEANIVYGNGTGGGSGINMDGVTDSVIRNNLLYNNHAGGIALYQVDGAVCSQNNRVLNNTIVMADDGRWCINISQTGCINNKLFNNIIYTYHSWRGSIVLPATGISGFESDYNVVMNRFSTDDGDTRITLAQWQALGYDLHSIIATPTELFVAAPDDYHLDENSPAIDQGTNLPDVPVDLEGTTRPQGNGYDIGAYEYQDNQTVPALHPWLIVQTIILLGFFLRNARR</sequence>
<keyword evidence="9" id="KW-1133">Transmembrane helix</keyword>
<organism evidence="11 12">
    <name type="scientific">candidate division CSSED10-310 bacterium</name>
    <dbReference type="NCBI Taxonomy" id="2855610"/>
    <lineage>
        <taxon>Bacteria</taxon>
        <taxon>Bacteria division CSSED10-310</taxon>
    </lineage>
</organism>
<dbReference type="Gene3D" id="2.160.20.10">
    <property type="entry name" value="Single-stranded right-handed beta-helix, Pectin lyase-like"/>
    <property type="match status" value="1"/>
</dbReference>
<evidence type="ECO:0000256" key="1">
    <source>
        <dbReference type="ARBA" id="ARBA00001913"/>
    </source>
</evidence>
<feature type="domain" description="Right handed beta helix" evidence="10">
    <location>
        <begin position="142"/>
        <end position="263"/>
    </location>
</feature>
<evidence type="ECO:0000313" key="12">
    <source>
        <dbReference type="Proteomes" id="UP001594351"/>
    </source>
</evidence>
<keyword evidence="6" id="KW-0106">Calcium</keyword>
<keyword evidence="4" id="KW-0479">Metal-binding</keyword>
<dbReference type="EMBL" id="JBHPBY010000017">
    <property type="protein sequence ID" value="MFC1849028.1"/>
    <property type="molecule type" value="Genomic_DNA"/>
</dbReference>
<proteinExistence type="inferred from homology"/>
<evidence type="ECO:0000256" key="5">
    <source>
        <dbReference type="ARBA" id="ARBA00022729"/>
    </source>
</evidence>
<keyword evidence="7" id="KW-0456">Lyase</keyword>
<keyword evidence="3" id="KW-0964">Secreted</keyword>
<dbReference type="NCBIfam" id="TIGR03804">
    <property type="entry name" value="para_beta_helix"/>
    <property type="match status" value="1"/>
</dbReference>
<evidence type="ECO:0000313" key="11">
    <source>
        <dbReference type="EMBL" id="MFC1849028.1"/>
    </source>
</evidence>
<dbReference type="SUPFAM" id="SSF51126">
    <property type="entry name" value="Pectin lyase-like"/>
    <property type="match status" value="1"/>
</dbReference>
<evidence type="ECO:0000256" key="2">
    <source>
        <dbReference type="ARBA" id="ARBA00004613"/>
    </source>
</evidence>
<dbReference type="PANTHER" id="PTHR40088">
    <property type="entry name" value="PECTATE LYASE (EUROFUNG)"/>
    <property type="match status" value="1"/>
</dbReference>
<comment type="subcellular location">
    <subcellularLocation>
        <location evidence="2">Secreted</location>
    </subcellularLocation>
</comment>
<evidence type="ECO:0000259" key="10">
    <source>
        <dbReference type="Pfam" id="PF13229"/>
    </source>
</evidence>
<dbReference type="Pfam" id="PF13229">
    <property type="entry name" value="Beta_helix"/>
    <property type="match status" value="1"/>
</dbReference>
<comment type="cofactor">
    <cofactor evidence="1">
        <name>Ca(2+)</name>
        <dbReference type="ChEBI" id="CHEBI:29108"/>
    </cofactor>
</comment>
<accession>A0ABV6YSH1</accession>
<dbReference type="InterPro" id="IPR052052">
    <property type="entry name" value="Polysaccharide_Lyase_9"/>
</dbReference>
<gene>
    <name evidence="11" type="ORF">ACFL27_02355</name>
</gene>
<keyword evidence="5" id="KW-0732">Signal</keyword>
<comment type="caution">
    <text evidence="11">The sequence shown here is derived from an EMBL/GenBank/DDBJ whole genome shotgun (WGS) entry which is preliminary data.</text>
</comment>
<evidence type="ECO:0000256" key="3">
    <source>
        <dbReference type="ARBA" id="ARBA00022525"/>
    </source>
</evidence>
<reference evidence="11 12" key="1">
    <citation type="submission" date="2024-09" db="EMBL/GenBank/DDBJ databases">
        <title>Laminarin stimulates single cell rates of sulfate reduction while oxygen inhibits transcriptomic activity in coastal marine sediment.</title>
        <authorList>
            <person name="Lindsay M."/>
            <person name="Orcutt B."/>
            <person name="Emerson D."/>
            <person name="Stepanauskas R."/>
            <person name="D'Angelo T."/>
        </authorList>
    </citation>
    <scope>NUCLEOTIDE SEQUENCE [LARGE SCALE GENOMIC DNA]</scope>
    <source>
        <strain evidence="11">SAG AM-311-K15</strain>
    </source>
</reference>
<dbReference type="InterPro" id="IPR059226">
    <property type="entry name" value="Choice_anch_Q_dom"/>
</dbReference>
<evidence type="ECO:0000256" key="6">
    <source>
        <dbReference type="ARBA" id="ARBA00022837"/>
    </source>
</evidence>
<keyword evidence="9" id="KW-0812">Transmembrane</keyword>
<comment type="similarity">
    <text evidence="8">Belongs to the polysaccharide lyase 9 family.</text>
</comment>
<feature type="transmembrane region" description="Helical" evidence="9">
    <location>
        <begin position="460"/>
        <end position="476"/>
    </location>
</feature>
<evidence type="ECO:0000256" key="8">
    <source>
        <dbReference type="ARBA" id="ARBA00038263"/>
    </source>
</evidence>
<dbReference type="NCBIfam" id="NF041518">
    <property type="entry name" value="choice_anch_Q"/>
    <property type="match status" value="1"/>
</dbReference>
<dbReference type="InterPro" id="IPR039448">
    <property type="entry name" value="Beta_helix"/>
</dbReference>
<dbReference type="PANTHER" id="PTHR40088:SF1">
    <property type="entry name" value="PECTATE LYASE PEL9"/>
    <property type="match status" value="1"/>
</dbReference>
<dbReference type="InterPro" id="IPR006626">
    <property type="entry name" value="PbH1"/>
</dbReference>
<dbReference type="InterPro" id="IPR011050">
    <property type="entry name" value="Pectin_lyase_fold/virulence"/>
</dbReference>
<keyword evidence="9" id="KW-0472">Membrane</keyword>
<evidence type="ECO:0000256" key="4">
    <source>
        <dbReference type="ARBA" id="ARBA00022723"/>
    </source>
</evidence>
<dbReference type="InterPro" id="IPR012334">
    <property type="entry name" value="Pectin_lyas_fold"/>
</dbReference>
<protein>
    <submittedName>
        <fullName evidence="11">Right-handed parallel beta-helix repeat-containing protein</fullName>
    </submittedName>
</protein>
<evidence type="ECO:0000256" key="9">
    <source>
        <dbReference type="SAM" id="Phobius"/>
    </source>
</evidence>
<evidence type="ECO:0000256" key="7">
    <source>
        <dbReference type="ARBA" id="ARBA00023239"/>
    </source>
</evidence>
<dbReference type="SMART" id="SM00710">
    <property type="entry name" value="PbH1"/>
    <property type="match status" value="7"/>
</dbReference>